<evidence type="ECO:0000313" key="4">
    <source>
        <dbReference type="Proteomes" id="UP000065822"/>
    </source>
</evidence>
<feature type="transmembrane region" description="Helical" evidence="1">
    <location>
        <begin position="108"/>
        <end position="131"/>
    </location>
</feature>
<dbReference type="RefSeq" id="WP_066431166.1">
    <property type="nucleotide sequence ID" value="NZ_CP014227.1"/>
</dbReference>
<name>A0AAX2H146_9FLAO</name>
<feature type="transmembrane region" description="Helical" evidence="1">
    <location>
        <begin position="77"/>
        <end position="96"/>
    </location>
</feature>
<evidence type="ECO:0000256" key="1">
    <source>
        <dbReference type="SAM" id="Phobius"/>
    </source>
</evidence>
<feature type="transmembrane region" description="Helical" evidence="1">
    <location>
        <begin position="151"/>
        <end position="172"/>
    </location>
</feature>
<proteinExistence type="predicted"/>
<evidence type="ECO:0000313" key="3">
    <source>
        <dbReference type="EMBL" id="SNV14907.1"/>
    </source>
</evidence>
<evidence type="ECO:0000313" key="2">
    <source>
        <dbReference type="EMBL" id="AMD85991.1"/>
    </source>
</evidence>
<dbReference type="Proteomes" id="UP000215539">
    <property type="component" value="Chromosome 1"/>
</dbReference>
<keyword evidence="4" id="KW-1185">Reference proteome</keyword>
<dbReference type="AlphaFoldDB" id="A0AAX2H146"/>
<reference evidence="2 4" key="1">
    <citation type="submission" date="2016-02" db="EMBL/GenBank/DDBJ databases">
        <authorList>
            <person name="Holder M.E."/>
            <person name="Ajami N.J."/>
            <person name="Petrosino J.F."/>
        </authorList>
    </citation>
    <scope>NUCLEOTIDE SEQUENCE [LARGE SCALE GENOMIC DNA]</scope>
    <source>
        <strain evidence="2 4">CCUG 32990</strain>
    </source>
</reference>
<feature type="transmembrane region" description="Helical" evidence="1">
    <location>
        <begin position="184"/>
        <end position="205"/>
    </location>
</feature>
<keyword evidence="1" id="KW-0472">Membrane</keyword>
<dbReference type="KEGG" id="chg:AXF12_11005"/>
<organism evidence="3 5">
    <name type="scientific">Capnocytophaga haemolytica</name>
    <dbReference type="NCBI Taxonomy" id="45243"/>
    <lineage>
        <taxon>Bacteria</taxon>
        <taxon>Pseudomonadati</taxon>
        <taxon>Bacteroidota</taxon>
        <taxon>Flavobacteriia</taxon>
        <taxon>Flavobacteriales</taxon>
        <taxon>Flavobacteriaceae</taxon>
        <taxon>Capnocytophaga</taxon>
    </lineage>
</organism>
<sequence>MLSVSNILNNALRVYQRTFSVHTLGMLIAFFIGFALYFSLLPVLFEMSLDQLSALFKEGNVRAIEGLLDKPSVQLKLAVFELLLYCMAMPLTAGFYKNFDNVLRGNRATLQVLFSYYRSVYTARILGYTVLVNLLKRFLSYGLIYLGWDAFSFWIPLFVSIVFVLTVPFIIFQDKSLRDAMAFSYKKVLSSIFTIFLLLSLGFMISMLGILFVGIGIVLTFPFLYAIIYAIYREISV</sequence>
<feature type="transmembrane region" description="Helical" evidence="1">
    <location>
        <begin position="211"/>
        <end position="232"/>
    </location>
</feature>
<dbReference type="Proteomes" id="UP000065822">
    <property type="component" value="Chromosome"/>
</dbReference>
<feature type="transmembrane region" description="Helical" evidence="1">
    <location>
        <begin position="21"/>
        <end position="45"/>
    </location>
</feature>
<evidence type="ECO:0000313" key="5">
    <source>
        <dbReference type="Proteomes" id="UP000215539"/>
    </source>
</evidence>
<dbReference type="EMBL" id="LT906449">
    <property type="protein sequence ID" value="SNV14907.1"/>
    <property type="molecule type" value="Genomic_DNA"/>
</dbReference>
<accession>A0AAX2H146</accession>
<protein>
    <submittedName>
        <fullName evidence="3">Predicted integral membrane protein</fullName>
    </submittedName>
</protein>
<keyword evidence="1" id="KW-1133">Transmembrane helix</keyword>
<dbReference type="EMBL" id="CP014227">
    <property type="protein sequence ID" value="AMD85991.1"/>
    <property type="molecule type" value="Genomic_DNA"/>
</dbReference>
<gene>
    <name evidence="2" type="ORF">AXF12_11005</name>
    <name evidence="3" type="ORF">SAMEA44541418_01947</name>
</gene>
<reference evidence="3 5" key="2">
    <citation type="submission" date="2017-06" db="EMBL/GenBank/DDBJ databases">
        <authorList>
            <consortium name="Pathogen Informatics"/>
        </authorList>
    </citation>
    <scope>NUCLEOTIDE SEQUENCE [LARGE SCALE GENOMIC DNA]</scope>
    <source>
        <strain evidence="3 5">NCTC12947</strain>
    </source>
</reference>
<keyword evidence="1" id="KW-0812">Transmembrane</keyword>